<organism evidence="2 3">
    <name type="scientific">Pisum sativum</name>
    <name type="common">Garden pea</name>
    <name type="synonym">Lathyrus oleraceus</name>
    <dbReference type="NCBI Taxonomy" id="3888"/>
    <lineage>
        <taxon>Eukaryota</taxon>
        <taxon>Viridiplantae</taxon>
        <taxon>Streptophyta</taxon>
        <taxon>Embryophyta</taxon>
        <taxon>Tracheophyta</taxon>
        <taxon>Spermatophyta</taxon>
        <taxon>Magnoliopsida</taxon>
        <taxon>eudicotyledons</taxon>
        <taxon>Gunneridae</taxon>
        <taxon>Pentapetalae</taxon>
        <taxon>rosids</taxon>
        <taxon>fabids</taxon>
        <taxon>Fabales</taxon>
        <taxon>Fabaceae</taxon>
        <taxon>Papilionoideae</taxon>
        <taxon>50 kb inversion clade</taxon>
        <taxon>NPAAA clade</taxon>
        <taxon>Hologalegina</taxon>
        <taxon>IRL clade</taxon>
        <taxon>Fabeae</taxon>
        <taxon>Lathyrus</taxon>
    </lineage>
</organism>
<accession>A0A9D4Y6N9</accession>
<reference evidence="2 3" key="1">
    <citation type="journal article" date="2022" name="Nat. Genet.">
        <title>Improved pea reference genome and pan-genome highlight genomic features and evolutionary characteristics.</title>
        <authorList>
            <person name="Yang T."/>
            <person name="Liu R."/>
            <person name="Luo Y."/>
            <person name="Hu S."/>
            <person name="Wang D."/>
            <person name="Wang C."/>
            <person name="Pandey M.K."/>
            <person name="Ge S."/>
            <person name="Xu Q."/>
            <person name="Li N."/>
            <person name="Li G."/>
            <person name="Huang Y."/>
            <person name="Saxena R.K."/>
            <person name="Ji Y."/>
            <person name="Li M."/>
            <person name="Yan X."/>
            <person name="He Y."/>
            <person name="Liu Y."/>
            <person name="Wang X."/>
            <person name="Xiang C."/>
            <person name="Varshney R.K."/>
            <person name="Ding H."/>
            <person name="Gao S."/>
            <person name="Zong X."/>
        </authorList>
    </citation>
    <scope>NUCLEOTIDE SEQUENCE [LARGE SCALE GENOMIC DNA]</scope>
    <source>
        <strain evidence="2 3">cv. Zhongwan 6</strain>
    </source>
</reference>
<feature type="region of interest" description="Disordered" evidence="1">
    <location>
        <begin position="1"/>
        <end position="29"/>
    </location>
</feature>
<evidence type="ECO:0000313" key="2">
    <source>
        <dbReference type="EMBL" id="KAI5433664.1"/>
    </source>
</evidence>
<dbReference type="PANTHER" id="PTHR31973">
    <property type="entry name" value="POLYPROTEIN, PUTATIVE-RELATED"/>
    <property type="match status" value="1"/>
</dbReference>
<evidence type="ECO:0000256" key="1">
    <source>
        <dbReference type="SAM" id="MobiDB-lite"/>
    </source>
</evidence>
<proteinExistence type="predicted"/>
<name>A0A9D4Y6N9_PEA</name>
<dbReference type="Gramene" id="Psat02G0080100-T1">
    <property type="protein sequence ID" value="KAI5433664.1"/>
    <property type="gene ID" value="KIW84_020801"/>
</dbReference>
<dbReference type="EMBL" id="JAMSHJ010000002">
    <property type="protein sequence ID" value="KAI5433664.1"/>
    <property type="molecule type" value="Genomic_DNA"/>
</dbReference>
<keyword evidence="3" id="KW-1185">Reference proteome</keyword>
<gene>
    <name evidence="2" type="ORF">KIW84_020801</name>
</gene>
<protein>
    <submittedName>
        <fullName evidence="2">Uncharacterized protein</fullName>
    </submittedName>
</protein>
<evidence type="ECO:0000313" key="3">
    <source>
        <dbReference type="Proteomes" id="UP001058974"/>
    </source>
</evidence>
<dbReference type="PANTHER" id="PTHR31973:SF195">
    <property type="entry name" value="MUDR FAMILY TRANSPOSASE"/>
    <property type="match status" value="1"/>
</dbReference>
<comment type="caution">
    <text evidence="2">The sequence shown here is derived from an EMBL/GenBank/DDBJ whole genome shotgun (WGS) entry which is preliminary data.</text>
</comment>
<dbReference type="AlphaFoldDB" id="A0A9D4Y6N9"/>
<feature type="compositionally biased region" description="Basic and acidic residues" evidence="1">
    <location>
        <begin position="1"/>
        <end position="12"/>
    </location>
</feature>
<dbReference type="Proteomes" id="UP001058974">
    <property type="component" value="Chromosome 2"/>
</dbReference>
<sequence>MEDDEYCSKELDDSYPDESDDEKSQGPKFKKFRKEQFNKDYQFKWGMEFKSLADFRDAIRECGPSTHLRYKDIGGYPHICNRSANSKWMTKIVVKKMQTQTNTVRIHDIMQDMGQHYSVGITVARAWKEKLISKKIIEGDVDKQYANLWRHADELRMVNIGNTVKINVDRPSPSIQPRFGSFYFYFDGCKNGFIHGCRPFIGVDDCHLKAKYGGQLLIVVGRDPND</sequence>